<evidence type="ECO:0000256" key="4">
    <source>
        <dbReference type="ARBA" id="ARBA00022728"/>
    </source>
</evidence>
<comment type="function">
    <text evidence="7">Required for pre-mRNA splicing.</text>
</comment>
<organism evidence="8 9">
    <name type="scientific">Grifola frondosa</name>
    <name type="common">Maitake</name>
    <name type="synonym">Polyporus frondosus</name>
    <dbReference type="NCBI Taxonomy" id="5627"/>
    <lineage>
        <taxon>Eukaryota</taxon>
        <taxon>Fungi</taxon>
        <taxon>Dikarya</taxon>
        <taxon>Basidiomycota</taxon>
        <taxon>Agaricomycotina</taxon>
        <taxon>Agaricomycetes</taxon>
        <taxon>Polyporales</taxon>
        <taxon>Grifolaceae</taxon>
        <taxon>Grifola</taxon>
    </lineage>
</organism>
<dbReference type="STRING" id="5627.A0A1C7MCD4"/>
<evidence type="ECO:0000256" key="7">
    <source>
        <dbReference type="RuleBase" id="RU367025"/>
    </source>
</evidence>
<gene>
    <name evidence="8" type="primary">prpf38a_1</name>
    <name evidence="8" type="ORF">A0H81_05047</name>
</gene>
<evidence type="ECO:0000256" key="5">
    <source>
        <dbReference type="ARBA" id="ARBA00023187"/>
    </source>
</evidence>
<dbReference type="AlphaFoldDB" id="A0A1C7MCD4"/>
<dbReference type="OrthoDB" id="190958at2759"/>
<sequence length="244" mass="26993">MANTTVRGAFAIHGQNQQASFIHIFTIQPEKEILLEYLQADEFKALATMYIRMTFDAAEVYEIFEPLSSKISESFAIGVWVCCFKYAHSLLREERVILPRITKREVLEDTGEIGPRKSRLLDAMEGKSEHGTTEVVVGAEVGVQANAGVRARVRRKVGVLAEQEVGVIVGQRQSLHTSRAVVLAPALVQDQMSALAVAVFLLIGSTERSDSGHAAVAYLQTGWIQRLCKYRHVSHLLIVTVCLS</sequence>
<comment type="subcellular location">
    <subcellularLocation>
        <location evidence="1 7">Nucleus</location>
    </subcellularLocation>
</comment>
<evidence type="ECO:0000256" key="3">
    <source>
        <dbReference type="ARBA" id="ARBA00022664"/>
    </source>
</evidence>
<dbReference type="InterPro" id="IPR005037">
    <property type="entry name" value="PRP38"/>
</dbReference>
<keyword evidence="9" id="KW-1185">Reference proteome</keyword>
<evidence type="ECO:0000256" key="2">
    <source>
        <dbReference type="ARBA" id="ARBA00006164"/>
    </source>
</evidence>
<keyword evidence="6 7" id="KW-0539">Nucleus</keyword>
<keyword evidence="3 7" id="KW-0507">mRNA processing</keyword>
<dbReference type="GO" id="GO:0000398">
    <property type="term" value="P:mRNA splicing, via spliceosome"/>
    <property type="evidence" value="ECO:0007669"/>
    <property type="project" value="UniProtKB-UniRule"/>
</dbReference>
<reference evidence="8 9" key="1">
    <citation type="submission" date="2016-03" db="EMBL/GenBank/DDBJ databases">
        <title>Whole genome sequencing of Grifola frondosa 9006-11.</title>
        <authorList>
            <person name="Min B."/>
            <person name="Park H."/>
            <person name="Kim J.-G."/>
            <person name="Cho H."/>
            <person name="Oh Y.-L."/>
            <person name="Kong W.-S."/>
            <person name="Choi I.-G."/>
        </authorList>
    </citation>
    <scope>NUCLEOTIDE SEQUENCE [LARGE SCALE GENOMIC DNA]</scope>
    <source>
        <strain evidence="8 9">9006-11</strain>
    </source>
</reference>
<evidence type="ECO:0000313" key="8">
    <source>
        <dbReference type="EMBL" id="OBZ74267.1"/>
    </source>
</evidence>
<evidence type="ECO:0000256" key="1">
    <source>
        <dbReference type="ARBA" id="ARBA00004123"/>
    </source>
</evidence>
<evidence type="ECO:0000313" key="9">
    <source>
        <dbReference type="Proteomes" id="UP000092993"/>
    </source>
</evidence>
<comment type="similarity">
    <text evidence="2 7">Belongs to the PRP38 family.</text>
</comment>
<keyword evidence="4 7" id="KW-0747">Spliceosome</keyword>
<dbReference type="Proteomes" id="UP000092993">
    <property type="component" value="Unassembled WGS sequence"/>
</dbReference>
<proteinExistence type="inferred from homology"/>
<dbReference type="Pfam" id="PF03371">
    <property type="entry name" value="PRP38"/>
    <property type="match status" value="1"/>
</dbReference>
<keyword evidence="5 7" id="KW-0508">mRNA splicing</keyword>
<dbReference type="GO" id="GO:0005681">
    <property type="term" value="C:spliceosomal complex"/>
    <property type="evidence" value="ECO:0007669"/>
    <property type="project" value="UniProtKB-KW"/>
</dbReference>
<evidence type="ECO:0000256" key="6">
    <source>
        <dbReference type="ARBA" id="ARBA00023242"/>
    </source>
</evidence>
<protein>
    <recommendedName>
        <fullName evidence="7">Pre-mRNA-splicing factor 38</fullName>
    </recommendedName>
</protein>
<dbReference type="EMBL" id="LUGG01000005">
    <property type="protein sequence ID" value="OBZ74267.1"/>
    <property type="molecule type" value="Genomic_DNA"/>
</dbReference>
<comment type="caution">
    <text evidence="8">The sequence shown here is derived from an EMBL/GenBank/DDBJ whole genome shotgun (WGS) entry which is preliminary data.</text>
</comment>
<name>A0A1C7MCD4_GRIFR</name>
<accession>A0A1C7MCD4</accession>